<dbReference type="Proteomes" id="UP000612362">
    <property type="component" value="Unassembled WGS sequence"/>
</dbReference>
<keyword evidence="2" id="KW-1185">Reference proteome</keyword>
<protein>
    <submittedName>
        <fullName evidence="1">Uncharacterized protein</fullName>
    </submittedName>
</protein>
<name>A0A8J3I6P0_9CHLR</name>
<gene>
    <name evidence="1" type="ORF">KSX_95100</name>
</gene>
<comment type="caution">
    <text evidence="1">The sequence shown here is derived from an EMBL/GenBank/DDBJ whole genome shotgun (WGS) entry which is preliminary data.</text>
</comment>
<reference evidence="1" key="1">
    <citation type="submission" date="2020-10" db="EMBL/GenBank/DDBJ databases">
        <title>Taxonomic study of unclassified bacteria belonging to the class Ktedonobacteria.</title>
        <authorList>
            <person name="Yabe S."/>
            <person name="Wang C.M."/>
            <person name="Zheng Y."/>
            <person name="Sakai Y."/>
            <person name="Cavaletti L."/>
            <person name="Monciardini P."/>
            <person name="Donadio S."/>
        </authorList>
    </citation>
    <scope>NUCLEOTIDE SEQUENCE</scope>
    <source>
        <strain evidence="1">SOSP1-1</strain>
    </source>
</reference>
<evidence type="ECO:0000313" key="2">
    <source>
        <dbReference type="Proteomes" id="UP000612362"/>
    </source>
</evidence>
<evidence type="ECO:0000313" key="1">
    <source>
        <dbReference type="EMBL" id="GHO51347.1"/>
    </source>
</evidence>
<dbReference type="AlphaFoldDB" id="A0A8J3I6P0"/>
<sequence length="69" mass="7831">MQLEQRFHPTTEIGGGGLGSSKRDLLRVLHDLLLSCGVPLIKYSHVQRVTWIREVHEAFFMEVGLSVQN</sequence>
<dbReference type="EMBL" id="BNJF01000011">
    <property type="protein sequence ID" value="GHO51347.1"/>
    <property type="molecule type" value="Genomic_DNA"/>
</dbReference>
<proteinExistence type="predicted"/>
<accession>A0A8J3I6P0</accession>
<organism evidence="1 2">
    <name type="scientific">Ktedonospora formicarum</name>
    <dbReference type="NCBI Taxonomy" id="2778364"/>
    <lineage>
        <taxon>Bacteria</taxon>
        <taxon>Bacillati</taxon>
        <taxon>Chloroflexota</taxon>
        <taxon>Ktedonobacteria</taxon>
        <taxon>Ktedonobacterales</taxon>
        <taxon>Ktedonobacteraceae</taxon>
        <taxon>Ktedonospora</taxon>
    </lineage>
</organism>